<comment type="function">
    <text evidence="6">Sigma factors are initiation factors that promote the attachment of RNA polymerase to specific initiation sites and are then released.</text>
</comment>
<keyword evidence="9" id="KW-1185">Reference proteome</keyword>
<feature type="DNA-binding region" description="H-T-H motif" evidence="6">
    <location>
        <begin position="207"/>
        <end position="226"/>
    </location>
</feature>
<protein>
    <recommendedName>
        <fullName evidence="6">RNA polymerase sigma factor SigI</fullName>
    </recommendedName>
</protein>
<evidence type="ECO:0000256" key="1">
    <source>
        <dbReference type="ARBA" id="ARBA00022490"/>
    </source>
</evidence>
<dbReference type="PIRSF" id="PIRSF038953">
    <property type="entry name" value="SigI"/>
    <property type="match status" value="1"/>
</dbReference>
<reference evidence="8 9" key="1">
    <citation type="journal article" date="2016" name="Front. Microbiol.">
        <title>Microevolution Analysis of Bacillus coahuilensis Unveils Differences in Phosphorus Acquisition Strategies and Their Regulation.</title>
        <authorList>
            <person name="Gomez-Lunar Z."/>
            <person name="Hernandez-Gonzalez I."/>
            <person name="Rodriguez-Torres M.D."/>
            <person name="Souza V."/>
            <person name="Olmedo-Alvarez G."/>
        </authorList>
    </citation>
    <scope>NUCLEOTIDE SEQUENCE [LARGE SCALE GENOMIC DNA]</scope>
    <source>
        <strain evidence="9">p1.1.43</strain>
    </source>
</reference>
<dbReference type="InterPro" id="IPR013325">
    <property type="entry name" value="RNA_pol_sigma_r2"/>
</dbReference>
<organism evidence="8 9">
    <name type="scientific">Bacillus coahuilensis p1.1.43</name>
    <dbReference type="NCBI Taxonomy" id="1150625"/>
    <lineage>
        <taxon>Bacteria</taxon>
        <taxon>Bacillati</taxon>
        <taxon>Bacillota</taxon>
        <taxon>Bacilli</taxon>
        <taxon>Bacillales</taxon>
        <taxon>Bacillaceae</taxon>
        <taxon>Bacillus</taxon>
    </lineage>
</organism>
<dbReference type="EMBL" id="LDYG01000021">
    <property type="protein sequence ID" value="KUP07676.1"/>
    <property type="molecule type" value="Genomic_DNA"/>
</dbReference>
<keyword evidence="6" id="KW-0346">Stress response</keyword>
<name>A0A147KAG6_9BACI</name>
<keyword evidence="5 6" id="KW-0804">Transcription</keyword>
<evidence type="ECO:0000256" key="5">
    <source>
        <dbReference type="ARBA" id="ARBA00023163"/>
    </source>
</evidence>
<dbReference type="InterPro" id="IPR007627">
    <property type="entry name" value="RNA_pol_sigma70_r2"/>
</dbReference>
<proteinExistence type="inferred from homology"/>
<evidence type="ECO:0000256" key="4">
    <source>
        <dbReference type="ARBA" id="ARBA00023125"/>
    </source>
</evidence>
<comment type="subcellular location">
    <subcellularLocation>
        <location evidence="6">Cytoplasm</location>
    </subcellularLocation>
</comment>
<dbReference type="HAMAP" id="MF_02064">
    <property type="entry name" value="Sigma70_SigI"/>
    <property type="match status" value="1"/>
</dbReference>
<comment type="activity regulation">
    <text evidence="6">Negatively regulated by the anti-sigma-I factor RsgI.</text>
</comment>
<dbReference type="GO" id="GO:0003677">
    <property type="term" value="F:DNA binding"/>
    <property type="evidence" value="ECO:0007669"/>
    <property type="project" value="UniProtKB-UniRule"/>
</dbReference>
<dbReference type="Pfam" id="PF04542">
    <property type="entry name" value="Sigma70_r2"/>
    <property type="match status" value="1"/>
</dbReference>
<dbReference type="STRING" id="1150625.Q75_05000"/>
<dbReference type="NCBIfam" id="TIGR02895">
    <property type="entry name" value="spore_sigI"/>
    <property type="match status" value="1"/>
</dbReference>
<keyword evidence="2 6" id="KW-0805">Transcription regulation</keyword>
<dbReference type="PATRIC" id="fig|1150625.3.peg.1050"/>
<keyword evidence="1 6" id="KW-0963">Cytoplasm</keyword>
<dbReference type="GO" id="GO:0005737">
    <property type="term" value="C:cytoplasm"/>
    <property type="evidence" value="ECO:0007669"/>
    <property type="project" value="UniProtKB-SubCell"/>
</dbReference>
<gene>
    <name evidence="6" type="primary">sigI</name>
    <name evidence="8" type="ORF">Q75_05000</name>
</gene>
<dbReference type="GO" id="GO:0016987">
    <property type="term" value="F:sigma factor activity"/>
    <property type="evidence" value="ECO:0007669"/>
    <property type="project" value="UniProtKB-UniRule"/>
</dbReference>
<evidence type="ECO:0000256" key="6">
    <source>
        <dbReference type="HAMAP-Rule" id="MF_02064"/>
    </source>
</evidence>
<comment type="subunit">
    <text evidence="6">Interacts with RsgI.</text>
</comment>
<dbReference type="PANTHER" id="PTHR30385">
    <property type="entry name" value="SIGMA FACTOR F FLAGELLAR"/>
    <property type="match status" value="1"/>
</dbReference>
<dbReference type="SUPFAM" id="SSF88946">
    <property type="entry name" value="Sigma2 domain of RNA polymerase sigma factors"/>
    <property type="match status" value="1"/>
</dbReference>
<dbReference type="AlphaFoldDB" id="A0A147KAG6"/>
<feature type="short sequence motif" description="Polymerase core binding" evidence="6">
    <location>
        <begin position="62"/>
        <end position="75"/>
    </location>
</feature>
<keyword evidence="3 6" id="KW-0731">Sigma factor</keyword>
<evidence type="ECO:0000259" key="7">
    <source>
        <dbReference type="Pfam" id="PF04542"/>
    </source>
</evidence>
<dbReference type="Proteomes" id="UP000074108">
    <property type="component" value="Unassembled WGS sequence"/>
</dbReference>
<evidence type="ECO:0000256" key="3">
    <source>
        <dbReference type="ARBA" id="ARBA00023082"/>
    </source>
</evidence>
<feature type="domain" description="RNA polymerase sigma-70 region 2" evidence="7">
    <location>
        <begin position="39"/>
        <end position="106"/>
    </location>
</feature>
<comment type="caution">
    <text evidence="8">The sequence shown here is derived from an EMBL/GenBank/DDBJ whole genome shotgun (WGS) entry which is preliminary data.</text>
</comment>
<dbReference type="GO" id="GO:0006352">
    <property type="term" value="P:DNA-templated transcription initiation"/>
    <property type="evidence" value="ECO:0007669"/>
    <property type="project" value="UniProtKB-UniRule"/>
</dbReference>
<dbReference type="Gene3D" id="1.10.1740.10">
    <property type="match status" value="1"/>
</dbReference>
<evidence type="ECO:0000313" key="9">
    <source>
        <dbReference type="Proteomes" id="UP000074108"/>
    </source>
</evidence>
<evidence type="ECO:0000256" key="2">
    <source>
        <dbReference type="ARBA" id="ARBA00023015"/>
    </source>
</evidence>
<dbReference type="PANTHER" id="PTHR30385:SF6">
    <property type="entry name" value="RNA POLYMERASE SIGMA FACTOR SIGI"/>
    <property type="match status" value="1"/>
</dbReference>
<comment type="similarity">
    <text evidence="6">Belongs to the sigma-70 factor family. SigI subfamily.</text>
</comment>
<dbReference type="InterPro" id="IPR014244">
    <property type="entry name" value="RNA_pol_sigma-I"/>
</dbReference>
<accession>A0A147KAG6</accession>
<sequence>MISLIFKLSDLTRRKIRTLEETALLIQGGEDSLLEETLEAYKPFIKKVVSRVCKRYIHETDDEFSVGLWAFHEAIMKYDTSKGSSLLSFSDVIITRKVIDYIRKESKDQHLSLTALEKEDEKDQVFNPIVDKLSIEHQKHQDQALARREEINEYTMILKEYGLTLQDVVKHSPKHEDARLNAFQIAQIIIEREELLGYLREKKRLPMKELEELASVSRKTIERNRKYIIAVTIILSEQFYYLRDYLKGRL</sequence>
<evidence type="ECO:0000313" key="8">
    <source>
        <dbReference type="EMBL" id="KUP07676.1"/>
    </source>
</evidence>
<keyword evidence="4 6" id="KW-0238">DNA-binding</keyword>